<dbReference type="EMBL" id="VSSQ01017284">
    <property type="protein sequence ID" value="MPM59422.1"/>
    <property type="molecule type" value="Genomic_DNA"/>
</dbReference>
<accession>A0A645B1U4</accession>
<organism evidence="1">
    <name type="scientific">bioreactor metagenome</name>
    <dbReference type="NCBI Taxonomy" id="1076179"/>
    <lineage>
        <taxon>unclassified sequences</taxon>
        <taxon>metagenomes</taxon>
        <taxon>ecological metagenomes</taxon>
    </lineage>
</organism>
<dbReference type="AlphaFoldDB" id="A0A645B1U4"/>
<protein>
    <submittedName>
        <fullName evidence="1">Uncharacterized protein</fullName>
    </submittedName>
</protein>
<gene>
    <name evidence="1" type="ORF">SDC9_106264</name>
</gene>
<evidence type="ECO:0000313" key="1">
    <source>
        <dbReference type="EMBL" id="MPM59422.1"/>
    </source>
</evidence>
<sequence length="98" mass="10873">MKLMTMLSILRLFSYSTWSATSARVVLKVTMLRATDNPMMNAFTYMAKTFIGKIRNGILLMNINAAPSIMALRLPRALSRRFINGSAMIDPTANAAIT</sequence>
<name>A0A645B1U4_9ZZZZ</name>
<comment type="caution">
    <text evidence="1">The sequence shown here is derived from an EMBL/GenBank/DDBJ whole genome shotgun (WGS) entry which is preliminary data.</text>
</comment>
<reference evidence="1" key="1">
    <citation type="submission" date="2019-08" db="EMBL/GenBank/DDBJ databases">
        <authorList>
            <person name="Kucharzyk K."/>
            <person name="Murdoch R.W."/>
            <person name="Higgins S."/>
            <person name="Loffler F."/>
        </authorList>
    </citation>
    <scope>NUCLEOTIDE SEQUENCE</scope>
</reference>
<proteinExistence type="predicted"/>